<sequence>MRGEESLQEGALDIWSVKRFFGRQAEEEAPHFLKRHPAGRGMARALTERSSSSGGTVFSLSEREQSPGSMVLPKIGIDMFVLHRGVPRPGRLRPGREKCYYAVECYGKAL</sequence>
<accession>A0A0J9FPF0</accession>
<name>A0A0J9FPF0_SPHYA</name>
<protein>
    <submittedName>
        <fullName evidence="2">Uncharacterized protein</fullName>
    </submittedName>
</protein>
<dbReference type="EMBL" id="CP020926">
    <property type="protein sequence ID" value="ATP21731.1"/>
    <property type="molecule type" value="Genomic_DNA"/>
</dbReference>
<dbReference type="AlphaFoldDB" id="A0A0J9FPF0"/>
<evidence type="ECO:0000313" key="2">
    <source>
        <dbReference type="EMBL" id="ATP21731.1"/>
    </source>
</evidence>
<evidence type="ECO:0000256" key="1">
    <source>
        <dbReference type="SAM" id="MobiDB-lite"/>
    </source>
</evidence>
<geneLocation type="plasmid" evidence="3">
    <name>pses220</name>
</geneLocation>
<proteinExistence type="predicted"/>
<reference evidence="2 3" key="1">
    <citation type="submission" date="2017-04" db="EMBL/GenBank/DDBJ databases">
        <title>Characterization, genome and methylation analysis of a phthalic acid esters degrading strain Sphingobium yanoikuyae SHJ.</title>
        <authorList>
            <person name="Feng L."/>
        </authorList>
    </citation>
    <scope>NUCLEOTIDE SEQUENCE [LARGE SCALE GENOMIC DNA]</scope>
    <source>
        <strain evidence="2 3">SHJ</strain>
        <plasmid evidence="3">Plasmid pses220</plasmid>
    </source>
</reference>
<gene>
    <name evidence="2" type="ORF">BV87_24995</name>
</gene>
<feature type="region of interest" description="Disordered" evidence="1">
    <location>
        <begin position="31"/>
        <end position="66"/>
    </location>
</feature>
<organism evidence="2 3">
    <name type="scientific">Sphingobium yanoikuyae</name>
    <name type="common">Sphingomonas yanoikuyae</name>
    <dbReference type="NCBI Taxonomy" id="13690"/>
    <lineage>
        <taxon>Bacteria</taxon>
        <taxon>Pseudomonadati</taxon>
        <taxon>Pseudomonadota</taxon>
        <taxon>Alphaproteobacteria</taxon>
        <taxon>Sphingomonadales</taxon>
        <taxon>Sphingomonadaceae</taxon>
        <taxon>Sphingobium</taxon>
    </lineage>
</organism>
<keyword evidence="2" id="KW-0614">Plasmid</keyword>
<dbReference type="Proteomes" id="UP000037029">
    <property type="component" value="Plasmid pses220"/>
</dbReference>
<evidence type="ECO:0000313" key="3">
    <source>
        <dbReference type="Proteomes" id="UP000037029"/>
    </source>
</evidence>